<gene>
    <name evidence="2" type="ORF">K7432_006013</name>
</gene>
<organism evidence="2 3">
    <name type="scientific">Basidiobolus ranarum</name>
    <dbReference type="NCBI Taxonomy" id="34480"/>
    <lineage>
        <taxon>Eukaryota</taxon>
        <taxon>Fungi</taxon>
        <taxon>Fungi incertae sedis</taxon>
        <taxon>Zoopagomycota</taxon>
        <taxon>Entomophthoromycotina</taxon>
        <taxon>Basidiobolomycetes</taxon>
        <taxon>Basidiobolales</taxon>
        <taxon>Basidiobolaceae</taxon>
        <taxon>Basidiobolus</taxon>
    </lineage>
</organism>
<comment type="caution">
    <text evidence="2">The sequence shown here is derived from an EMBL/GenBank/DDBJ whole genome shotgun (WGS) entry which is preliminary data.</text>
</comment>
<dbReference type="Proteomes" id="UP001479436">
    <property type="component" value="Unassembled WGS sequence"/>
</dbReference>
<keyword evidence="3" id="KW-1185">Reference proteome</keyword>
<feature type="chain" id="PRO_5045876809" evidence="1">
    <location>
        <begin position="24"/>
        <end position="388"/>
    </location>
</feature>
<feature type="signal peptide" evidence="1">
    <location>
        <begin position="1"/>
        <end position="23"/>
    </location>
</feature>
<evidence type="ECO:0000313" key="3">
    <source>
        <dbReference type="Proteomes" id="UP001479436"/>
    </source>
</evidence>
<sequence>MRVFSQESVSLMTGLMMVPLVVGMSRQMALEDGEVVDMDTLLSELEYDPAMGDQFLGFGRRPKLNLIQKLVGGGIKGSIANRVAHSYINNYGKQLGLNLGGALDALIKNEGPDYVTAYNIVSKHKKLKIIDWLINQFGGINNLVKAIKKVSQVHSLYRDTDFSGDIPILISDEIKKNDTEAKALLALYKGAKCPPPKEQSPFNNKGISINHKSDPATFDSNSDKGGITALSMLEADLEPGKVLGVNGFKYELAQWGRGKNDHWIEAGQKVKVATIPGANRLGFLLASDVGHFGGKFEIVYADCSHDTVSVGASDWKWKVDLAPGNTVAQGGLRSTNGNDEVRLFSTEVPINASKGIAYVRFPKTVYPIRPWKGHSGHIHVFAIATKKV</sequence>
<protein>
    <submittedName>
        <fullName evidence="2">Uncharacterized protein</fullName>
    </submittedName>
</protein>
<evidence type="ECO:0000313" key="2">
    <source>
        <dbReference type="EMBL" id="KAK9717708.1"/>
    </source>
</evidence>
<dbReference type="EMBL" id="JASJQH010007128">
    <property type="protein sequence ID" value="KAK9717708.1"/>
    <property type="molecule type" value="Genomic_DNA"/>
</dbReference>
<name>A0ABR2W2N6_9FUNG</name>
<evidence type="ECO:0000256" key="1">
    <source>
        <dbReference type="SAM" id="SignalP"/>
    </source>
</evidence>
<reference evidence="2 3" key="1">
    <citation type="submission" date="2023-04" db="EMBL/GenBank/DDBJ databases">
        <title>Genome of Basidiobolus ranarum AG-B5.</title>
        <authorList>
            <person name="Stajich J.E."/>
            <person name="Carter-House D."/>
            <person name="Gryganskyi A."/>
        </authorList>
    </citation>
    <scope>NUCLEOTIDE SEQUENCE [LARGE SCALE GENOMIC DNA]</scope>
    <source>
        <strain evidence="2 3">AG-B5</strain>
    </source>
</reference>
<proteinExistence type="predicted"/>
<accession>A0ABR2W2N6</accession>
<keyword evidence="1" id="KW-0732">Signal</keyword>